<dbReference type="GO" id="GO:0005634">
    <property type="term" value="C:nucleus"/>
    <property type="evidence" value="ECO:0007669"/>
    <property type="project" value="TreeGrafter"/>
</dbReference>
<dbReference type="InterPro" id="IPR038765">
    <property type="entry name" value="Papain-like_cys_pep_sf"/>
</dbReference>
<evidence type="ECO:0000256" key="2">
    <source>
        <dbReference type="ARBA" id="ARBA00009085"/>
    </source>
</evidence>
<dbReference type="GO" id="GO:0006508">
    <property type="term" value="P:proteolysis"/>
    <property type="evidence" value="ECO:0007669"/>
    <property type="project" value="UniProtKB-KW"/>
</dbReference>
<evidence type="ECO:0000313" key="8">
    <source>
        <dbReference type="Proteomes" id="UP000281549"/>
    </source>
</evidence>
<dbReference type="Proteomes" id="UP000281549">
    <property type="component" value="Unassembled WGS sequence"/>
</dbReference>
<evidence type="ECO:0000259" key="6">
    <source>
        <dbReference type="PROSITE" id="PS50235"/>
    </source>
</evidence>
<evidence type="ECO:0000256" key="3">
    <source>
        <dbReference type="ARBA" id="ARBA00012759"/>
    </source>
</evidence>
<dbReference type="GO" id="GO:0016579">
    <property type="term" value="P:protein deubiquitination"/>
    <property type="evidence" value="ECO:0007669"/>
    <property type="project" value="InterPro"/>
</dbReference>
<keyword evidence="4" id="KW-0645">Protease</keyword>
<evidence type="ECO:0000256" key="4">
    <source>
        <dbReference type="ARBA" id="ARBA00022670"/>
    </source>
</evidence>
<protein>
    <recommendedName>
        <fullName evidence="3">ubiquitinyl hydrolase 1</fullName>
        <ecNumber evidence="3">3.4.19.12</ecNumber>
    </recommendedName>
</protein>
<comment type="catalytic activity">
    <reaction evidence="1">
        <text>Thiol-dependent hydrolysis of ester, thioester, amide, peptide and isopeptide bonds formed by the C-terminal Gly of ubiquitin (a 76-residue protein attached to proteins as an intracellular targeting signal).</text>
        <dbReference type="EC" id="3.4.19.12"/>
    </reaction>
</comment>
<dbReference type="GO" id="GO:0004843">
    <property type="term" value="F:cysteine-type deubiquitinase activity"/>
    <property type="evidence" value="ECO:0007669"/>
    <property type="project" value="UniProtKB-EC"/>
</dbReference>
<dbReference type="InterPro" id="IPR018200">
    <property type="entry name" value="USP_CS"/>
</dbReference>
<evidence type="ECO:0000313" key="7">
    <source>
        <dbReference type="EMBL" id="RKP18636.1"/>
    </source>
</evidence>
<dbReference type="AlphaFoldDB" id="A0A4P9YGK4"/>
<dbReference type="PROSITE" id="PS00973">
    <property type="entry name" value="USP_2"/>
    <property type="match status" value="1"/>
</dbReference>
<name>A0A4P9YGK4_ROZAC</name>
<dbReference type="Pfam" id="PF00443">
    <property type="entry name" value="UCH"/>
    <property type="match status" value="1"/>
</dbReference>
<comment type="similarity">
    <text evidence="2">Belongs to the peptidase C19 family.</text>
</comment>
<sequence length="376" mass="43315">MGLFSALTSVLTSSSKSISSTGNTDPNLESRFFGLSNFGNTCYCNSVIQALFHCKDFRNSLIDTLAAETKSLPTTPLSPFEQEKAFTSHFNDSQPNLRGIKEQNDEEKSLFYALRDLFIKLRAQKKQTGYLQPKKLILSIKQKSEIFQNSAQHDAHELLNFVLNTIDEEMKEKSCVKELFKGTLANETRCCNCETITRREEDFIDLSLEIEQNVSISNCMAKFSAKELLAGKNKFFCDVCQSYQEAEKRMLIKNLPKIQIIQLKRFKYVERVQRLIKLSHRVAFPFEIQFNNTTLDCEHRFKNYSLFAVVVHIGSGMAQGHYVTLIRHEDKWICFDDDRVIVTNDQYVEHVFGQAIDGQTSISETGYILFYERIEE</sequence>
<feature type="domain" description="USP" evidence="6">
    <location>
        <begin position="33"/>
        <end position="374"/>
    </location>
</feature>
<dbReference type="GO" id="GO:0005829">
    <property type="term" value="C:cytosol"/>
    <property type="evidence" value="ECO:0007669"/>
    <property type="project" value="TreeGrafter"/>
</dbReference>
<accession>A0A4P9YGK4</accession>
<keyword evidence="5" id="KW-0378">Hydrolase</keyword>
<dbReference type="SUPFAM" id="SSF54001">
    <property type="entry name" value="Cysteine proteinases"/>
    <property type="match status" value="1"/>
</dbReference>
<dbReference type="PROSITE" id="PS50235">
    <property type="entry name" value="USP_3"/>
    <property type="match status" value="1"/>
</dbReference>
<evidence type="ECO:0000256" key="5">
    <source>
        <dbReference type="ARBA" id="ARBA00022801"/>
    </source>
</evidence>
<dbReference type="EMBL" id="ML005406">
    <property type="protein sequence ID" value="RKP18636.1"/>
    <property type="molecule type" value="Genomic_DNA"/>
</dbReference>
<dbReference type="InterPro" id="IPR001394">
    <property type="entry name" value="Peptidase_C19_UCH"/>
</dbReference>
<dbReference type="EC" id="3.4.19.12" evidence="3"/>
<dbReference type="InterPro" id="IPR050164">
    <property type="entry name" value="Peptidase_C19"/>
</dbReference>
<dbReference type="PANTHER" id="PTHR24006:SF733">
    <property type="entry name" value="RE52890P"/>
    <property type="match status" value="1"/>
</dbReference>
<dbReference type="InterPro" id="IPR028889">
    <property type="entry name" value="USP"/>
</dbReference>
<dbReference type="PROSITE" id="PS00972">
    <property type="entry name" value="USP_1"/>
    <property type="match status" value="1"/>
</dbReference>
<proteinExistence type="inferred from homology"/>
<gene>
    <name evidence="7" type="ORF">ROZALSC1DRAFT_29694</name>
</gene>
<organism evidence="7 8">
    <name type="scientific">Rozella allomycis (strain CSF55)</name>
    <dbReference type="NCBI Taxonomy" id="988480"/>
    <lineage>
        <taxon>Eukaryota</taxon>
        <taxon>Fungi</taxon>
        <taxon>Fungi incertae sedis</taxon>
        <taxon>Cryptomycota</taxon>
        <taxon>Cryptomycota incertae sedis</taxon>
        <taxon>Rozella</taxon>
    </lineage>
</organism>
<dbReference type="Gene3D" id="3.90.70.10">
    <property type="entry name" value="Cysteine proteinases"/>
    <property type="match status" value="1"/>
</dbReference>
<dbReference type="PANTHER" id="PTHR24006">
    <property type="entry name" value="UBIQUITIN CARBOXYL-TERMINAL HYDROLASE"/>
    <property type="match status" value="1"/>
</dbReference>
<reference evidence="8" key="1">
    <citation type="journal article" date="2018" name="Nat. Microbiol.">
        <title>Leveraging single-cell genomics to expand the fungal tree of life.</title>
        <authorList>
            <person name="Ahrendt S.R."/>
            <person name="Quandt C.A."/>
            <person name="Ciobanu D."/>
            <person name="Clum A."/>
            <person name="Salamov A."/>
            <person name="Andreopoulos B."/>
            <person name="Cheng J.F."/>
            <person name="Woyke T."/>
            <person name="Pelin A."/>
            <person name="Henrissat B."/>
            <person name="Reynolds N.K."/>
            <person name="Benny G.L."/>
            <person name="Smith M.E."/>
            <person name="James T.Y."/>
            <person name="Grigoriev I.V."/>
        </authorList>
    </citation>
    <scope>NUCLEOTIDE SEQUENCE [LARGE SCALE GENOMIC DNA]</scope>
    <source>
        <strain evidence="8">CSF55</strain>
    </source>
</reference>
<evidence type="ECO:0000256" key="1">
    <source>
        <dbReference type="ARBA" id="ARBA00000707"/>
    </source>
</evidence>